<dbReference type="OrthoDB" id="7375622at2"/>
<dbReference type="SUPFAM" id="SSF55144">
    <property type="entry name" value="LigT-like"/>
    <property type="match status" value="1"/>
</dbReference>
<gene>
    <name evidence="1" type="ORF">RSO01_34430</name>
</gene>
<dbReference type="InterPro" id="IPR009097">
    <property type="entry name" value="Cyclic_Pdiesterase"/>
</dbReference>
<dbReference type="Proteomes" id="UP000321058">
    <property type="component" value="Unassembled WGS sequence"/>
</dbReference>
<name>A0A512NBG4_9HYPH</name>
<evidence type="ECO:0000313" key="2">
    <source>
        <dbReference type="Proteomes" id="UP000321058"/>
    </source>
</evidence>
<proteinExistence type="predicted"/>
<accession>A0A512NBG4</accession>
<dbReference type="Gene3D" id="3.90.1140.10">
    <property type="entry name" value="Cyclic phosphodiesterase"/>
    <property type="match status" value="1"/>
</dbReference>
<sequence length="171" mass="19356">MLYVVAWPLLAEAGDTALRRLRAQYHPREADLIGPHFTLVFDALLSDEDRLRTALAGLADRRSFWFVLERLVRHDVAPPSRAAYLFAVPADGAAELIELYETLNPVPAFEAFEPHITLGLFDRAAEAEHLARMVERQHLPMHGRVEELALLRRDGDRLDILASVRLLGERS</sequence>
<dbReference type="AlphaFoldDB" id="A0A512NBG4"/>
<keyword evidence="2" id="KW-1185">Reference proteome</keyword>
<evidence type="ECO:0000313" key="1">
    <source>
        <dbReference type="EMBL" id="GEP56277.1"/>
    </source>
</evidence>
<comment type="caution">
    <text evidence="1">The sequence shown here is derived from an EMBL/GenBank/DDBJ whole genome shotgun (WGS) entry which is preliminary data.</text>
</comment>
<dbReference type="Pfam" id="PF13563">
    <property type="entry name" value="2_5_RNA_ligase2"/>
    <property type="match status" value="1"/>
</dbReference>
<evidence type="ECO:0008006" key="3">
    <source>
        <dbReference type="Google" id="ProtNLM"/>
    </source>
</evidence>
<dbReference type="RefSeq" id="WP_147150345.1">
    <property type="nucleotide sequence ID" value="NZ_BKAJ01000060.1"/>
</dbReference>
<reference evidence="1 2" key="1">
    <citation type="submission" date="2019-07" db="EMBL/GenBank/DDBJ databases">
        <title>Whole genome shotgun sequence of Reyranella soli NBRC 108950.</title>
        <authorList>
            <person name="Hosoyama A."/>
            <person name="Uohara A."/>
            <person name="Ohji S."/>
            <person name="Ichikawa N."/>
        </authorList>
    </citation>
    <scope>NUCLEOTIDE SEQUENCE [LARGE SCALE GENOMIC DNA]</scope>
    <source>
        <strain evidence="1 2">NBRC 108950</strain>
    </source>
</reference>
<dbReference type="EMBL" id="BKAJ01000060">
    <property type="protein sequence ID" value="GEP56277.1"/>
    <property type="molecule type" value="Genomic_DNA"/>
</dbReference>
<protein>
    <recommendedName>
        <fullName evidence="3">2'-5' RNA ligase</fullName>
    </recommendedName>
</protein>
<organism evidence="1 2">
    <name type="scientific">Reyranella soli</name>
    <dbReference type="NCBI Taxonomy" id="1230389"/>
    <lineage>
        <taxon>Bacteria</taxon>
        <taxon>Pseudomonadati</taxon>
        <taxon>Pseudomonadota</taxon>
        <taxon>Alphaproteobacteria</taxon>
        <taxon>Hyphomicrobiales</taxon>
        <taxon>Reyranellaceae</taxon>
        <taxon>Reyranella</taxon>
    </lineage>
</organism>